<proteinExistence type="predicted"/>
<protein>
    <submittedName>
        <fullName evidence="9">ATP-binding Cassette (ABC) Superfamily</fullName>
    </submittedName>
</protein>
<keyword evidence="5 7" id="KW-1133">Transmembrane helix</keyword>
<dbReference type="EMBL" id="JNBR01000518">
    <property type="protein sequence ID" value="OQR91542.1"/>
    <property type="molecule type" value="Genomic_DNA"/>
</dbReference>
<dbReference type="PANTHER" id="PTHR19229">
    <property type="entry name" value="ATP-BINDING CASSETTE TRANSPORTER SUBFAMILY A ABCA"/>
    <property type="match status" value="1"/>
</dbReference>
<feature type="transmembrane region" description="Helical" evidence="7">
    <location>
        <begin position="228"/>
        <end position="249"/>
    </location>
</feature>
<evidence type="ECO:0000256" key="3">
    <source>
        <dbReference type="ARBA" id="ARBA00022692"/>
    </source>
</evidence>
<evidence type="ECO:0000256" key="4">
    <source>
        <dbReference type="ARBA" id="ARBA00022737"/>
    </source>
</evidence>
<dbReference type="InterPro" id="IPR026082">
    <property type="entry name" value="ABCA"/>
</dbReference>
<keyword evidence="4" id="KW-0677">Repeat</keyword>
<accession>A0A1V9Z0U0</accession>
<dbReference type="Proteomes" id="UP000243579">
    <property type="component" value="Unassembled WGS sequence"/>
</dbReference>
<evidence type="ECO:0000256" key="2">
    <source>
        <dbReference type="ARBA" id="ARBA00022448"/>
    </source>
</evidence>
<reference evidence="9 10" key="1">
    <citation type="journal article" date="2014" name="Genome Biol. Evol.">
        <title>The secreted proteins of Achlya hypogyna and Thraustotheca clavata identify the ancestral oomycete secretome and reveal gene acquisitions by horizontal gene transfer.</title>
        <authorList>
            <person name="Misner I."/>
            <person name="Blouin N."/>
            <person name="Leonard G."/>
            <person name="Richards T.A."/>
            <person name="Lane C.E."/>
        </authorList>
    </citation>
    <scope>NUCLEOTIDE SEQUENCE [LARGE SCALE GENOMIC DNA]</scope>
    <source>
        <strain evidence="9 10">ATCC 48635</strain>
    </source>
</reference>
<feature type="transmembrane region" description="Helical" evidence="7">
    <location>
        <begin position="405"/>
        <end position="427"/>
    </location>
</feature>
<dbReference type="AlphaFoldDB" id="A0A1V9Z0U0"/>
<name>A0A1V9Z0U0_ACHHY</name>
<evidence type="ECO:0000259" key="8">
    <source>
        <dbReference type="Pfam" id="PF12698"/>
    </source>
</evidence>
<comment type="subcellular location">
    <subcellularLocation>
        <location evidence="1">Membrane</location>
        <topology evidence="1">Multi-pass membrane protein</topology>
    </subcellularLocation>
</comment>
<dbReference type="OrthoDB" id="10255969at2759"/>
<evidence type="ECO:0000256" key="7">
    <source>
        <dbReference type="SAM" id="Phobius"/>
    </source>
</evidence>
<feature type="transmembrane region" description="Helical" evidence="7">
    <location>
        <begin position="84"/>
        <end position="108"/>
    </location>
</feature>
<feature type="transmembrane region" description="Helical" evidence="7">
    <location>
        <begin position="305"/>
        <end position="328"/>
    </location>
</feature>
<evidence type="ECO:0000256" key="5">
    <source>
        <dbReference type="ARBA" id="ARBA00022989"/>
    </source>
</evidence>
<dbReference type="GO" id="GO:0140359">
    <property type="term" value="F:ABC-type transporter activity"/>
    <property type="evidence" value="ECO:0007669"/>
    <property type="project" value="InterPro"/>
</dbReference>
<feature type="domain" description="ABC-2 type transporter transmembrane" evidence="8">
    <location>
        <begin position="213"/>
        <end position="425"/>
    </location>
</feature>
<feature type="transmembrane region" description="Helical" evidence="7">
    <location>
        <begin position="149"/>
        <end position="169"/>
    </location>
</feature>
<evidence type="ECO:0000313" key="10">
    <source>
        <dbReference type="Proteomes" id="UP000243579"/>
    </source>
</evidence>
<sequence length="488" mass="52734">MSSAVALAAQMEECFASADVGYFICLVHSGVFSTSTCALACPHRSQSCCDSADMAQRCPAGATTQTCKALFDDTLFRRLQCQELSAPAVGAIVATCVLVAAVVCITWLRCRWSRAATTPRQRSCLRFEGQVRVLVWKNLRLRQHRPVKAVVEFALPLVFIAALVLLGALPSLQEPGRSASLASRGNCSGAAECDARLLATCRKNVPALLQTGEPSATATSFYSSGEPVFGLFFLLAYLRFVPSLTADIVREKEQRLTEGMKMLGVGDGALRLSWFLTGAVYNTPLALLVAIELKHGNVFPMADLATLFLFFAAFGLAIVSFATMVGVFFNKSKTAAVASALVWVVAFLPFYAVQDSASRAKHAAALSAPAAFALGIQVLAKEAQWGQDVYFYLAQALAPEADVSVGGMAAMLLLDALVMSALGWYLAQVVPQEYGVQKPWHFLFHPAYWRPQRRTGNRDDASDSLPELLEYHEMATPARDDFAEALAT</sequence>
<dbReference type="InterPro" id="IPR013525">
    <property type="entry name" value="ABC2_TM"/>
</dbReference>
<keyword evidence="9" id="KW-0067">ATP-binding</keyword>
<keyword evidence="6 7" id="KW-0472">Membrane</keyword>
<organism evidence="9 10">
    <name type="scientific">Achlya hypogyna</name>
    <name type="common">Oomycete</name>
    <name type="synonym">Protoachlya hypogyna</name>
    <dbReference type="NCBI Taxonomy" id="1202772"/>
    <lineage>
        <taxon>Eukaryota</taxon>
        <taxon>Sar</taxon>
        <taxon>Stramenopiles</taxon>
        <taxon>Oomycota</taxon>
        <taxon>Saprolegniomycetes</taxon>
        <taxon>Saprolegniales</taxon>
        <taxon>Achlyaceae</taxon>
        <taxon>Achlya</taxon>
    </lineage>
</organism>
<feature type="transmembrane region" description="Helical" evidence="7">
    <location>
        <begin position="335"/>
        <end position="353"/>
    </location>
</feature>
<comment type="caution">
    <text evidence="9">The sequence shown here is derived from an EMBL/GenBank/DDBJ whole genome shotgun (WGS) entry which is preliminary data.</text>
</comment>
<feature type="transmembrane region" description="Helical" evidence="7">
    <location>
        <begin position="270"/>
        <end position="293"/>
    </location>
</feature>
<gene>
    <name evidence="9" type="ORF">ACHHYP_04590</name>
</gene>
<evidence type="ECO:0000256" key="6">
    <source>
        <dbReference type="ARBA" id="ARBA00023136"/>
    </source>
</evidence>
<keyword evidence="2" id="KW-0813">Transport</keyword>
<dbReference type="GO" id="GO:0005319">
    <property type="term" value="F:lipid transporter activity"/>
    <property type="evidence" value="ECO:0007669"/>
    <property type="project" value="TreeGrafter"/>
</dbReference>
<feature type="non-terminal residue" evidence="9">
    <location>
        <position position="488"/>
    </location>
</feature>
<dbReference type="GO" id="GO:0005524">
    <property type="term" value="F:ATP binding"/>
    <property type="evidence" value="ECO:0007669"/>
    <property type="project" value="UniProtKB-KW"/>
</dbReference>
<keyword evidence="9" id="KW-0547">Nucleotide-binding</keyword>
<evidence type="ECO:0000313" key="9">
    <source>
        <dbReference type="EMBL" id="OQR91542.1"/>
    </source>
</evidence>
<dbReference type="Pfam" id="PF12698">
    <property type="entry name" value="ABC2_membrane_3"/>
    <property type="match status" value="1"/>
</dbReference>
<dbReference type="GO" id="GO:0016020">
    <property type="term" value="C:membrane"/>
    <property type="evidence" value="ECO:0007669"/>
    <property type="project" value="UniProtKB-SubCell"/>
</dbReference>
<dbReference type="PANTHER" id="PTHR19229:SF36">
    <property type="entry name" value="ATP-BINDING CASSETTE SUB-FAMILY A MEMBER 2"/>
    <property type="match status" value="1"/>
</dbReference>
<evidence type="ECO:0000256" key="1">
    <source>
        <dbReference type="ARBA" id="ARBA00004141"/>
    </source>
</evidence>
<keyword evidence="3 7" id="KW-0812">Transmembrane</keyword>
<dbReference type="STRING" id="1202772.A0A1V9Z0U0"/>
<keyword evidence="10" id="KW-1185">Reference proteome</keyword>